<dbReference type="InterPro" id="IPR001874">
    <property type="entry name" value="DHquinase_II"/>
</dbReference>
<dbReference type="NCBIfam" id="NF003806">
    <property type="entry name" value="PRK05395.1-3"/>
    <property type="match status" value="1"/>
</dbReference>
<evidence type="ECO:0000256" key="2">
    <source>
        <dbReference type="ARBA" id="ARBA00004902"/>
    </source>
</evidence>
<evidence type="ECO:0000256" key="10">
    <source>
        <dbReference type="PIRSR" id="PIRSR001399-3"/>
    </source>
</evidence>
<dbReference type="PANTHER" id="PTHR21272">
    <property type="entry name" value="CATABOLIC 3-DEHYDROQUINASE"/>
    <property type="match status" value="1"/>
</dbReference>
<protein>
    <recommendedName>
        <fullName evidence="5 7">3-dehydroquinate dehydratase</fullName>
        <shortName evidence="7">3-dehydroquinase</shortName>
        <ecNumber evidence="5 7">4.2.1.10</ecNumber>
    </recommendedName>
    <alternativeName>
        <fullName evidence="7">Type II DHQase</fullName>
    </alternativeName>
</protein>
<keyword evidence="6 7" id="KW-0456">Lyase</keyword>
<dbReference type="SUPFAM" id="SSF52304">
    <property type="entry name" value="Type II 3-dehydroquinate dehydratase"/>
    <property type="match status" value="1"/>
</dbReference>
<dbReference type="EMBL" id="CP032418">
    <property type="protein sequence ID" value="AYC29551.1"/>
    <property type="molecule type" value="Genomic_DNA"/>
</dbReference>
<comment type="similarity">
    <text evidence="3 7">Belongs to the type-II 3-dehydroquinase family.</text>
</comment>
<evidence type="ECO:0000256" key="1">
    <source>
        <dbReference type="ARBA" id="ARBA00001864"/>
    </source>
</evidence>
<dbReference type="KEGG" id="paek:D3873_06515"/>
<keyword evidence="7" id="KW-0028">Amino-acid biosynthesis</keyword>
<comment type="function">
    <text evidence="7">Catalyzes a trans-dehydration via an enolate intermediate.</text>
</comment>
<reference evidence="12" key="1">
    <citation type="submission" date="2018-09" db="EMBL/GenBank/DDBJ databases">
        <authorList>
            <person name="Zhu H."/>
        </authorList>
    </citation>
    <scope>NUCLEOTIDE SEQUENCE [LARGE SCALE GENOMIC DNA]</scope>
    <source>
        <strain evidence="12">K2R23-3</strain>
    </source>
</reference>
<feature type="active site" description="Proton acceptor" evidence="7 8">
    <location>
        <position position="22"/>
    </location>
</feature>
<dbReference type="PANTHER" id="PTHR21272:SF3">
    <property type="entry name" value="CATABOLIC 3-DEHYDROQUINASE"/>
    <property type="match status" value="1"/>
</dbReference>
<dbReference type="GO" id="GO:0009073">
    <property type="term" value="P:aromatic amino acid family biosynthetic process"/>
    <property type="evidence" value="ECO:0007669"/>
    <property type="project" value="UniProtKB-KW"/>
</dbReference>
<dbReference type="NCBIfam" id="NF003805">
    <property type="entry name" value="PRK05395.1-2"/>
    <property type="match status" value="1"/>
</dbReference>
<keyword evidence="12" id="KW-1185">Reference proteome</keyword>
<dbReference type="NCBIfam" id="NF003807">
    <property type="entry name" value="PRK05395.1-4"/>
    <property type="match status" value="1"/>
</dbReference>
<feature type="binding site" evidence="7 9">
    <location>
        <position position="74"/>
    </location>
    <ligand>
        <name>substrate</name>
    </ligand>
</feature>
<dbReference type="GO" id="GO:0019631">
    <property type="term" value="P:quinate catabolic process"/>
    <property type="evidence" value="ECO:0007669"/>
    <property type="project" value="TreeGrafter"/>
</dbReference>
<dbReference type="CDD" id="cd00466">
    <property type="entry name" value="DHQase_II"/>
    <property type="match status" value="1"/>
</dbReference>
<evidence type="ECO:0000256" key="5">
    <source>
        <dbReference type="ARBA" id="ARBA00012060"/>
    </source>
</evidence>
<dbReference type="EC" id="4.2.1.10" evidence="5 7"/>
<accession>A0A385YSS7</accession>
<evidence type="ECO:0000256" key="3">
    <source>
        <dbReference type="ARBA" id="ARBA00011037"/>
    </source>
</evidence>
<organism evidence="11 12">
    <name type="scientific">Paenisporosarcina cavernae</name>
    <dbReference type="NCBI Taxonomy" id="2320858"/>
    <lineage>
        <taxon>Bacteria</taxon>
        <taxon>Bacillati</taxon>
        <taxon>Bacillota</taxon>
        <taxon>Bacilli</taxon>
        <taxon>Bacillales</taxon>
        <taxon>Caryophanaceae</taxon>
        <taxon>Paenisporosarcina</taxon>
    </lineage>
</organism>
<comment type="subunit">
    <text evidence="4 7">Homododecamer.</text>
</comment>
<feature type="site" description="Transition state stabilizer" evidence="7 10">
    <location>
        <position position="17"/>
    </location>
</feature>
<comment type="catalytic activity">
    <reaction evidence="1 7">
        <text>3-dehydroquinate = 3-dehydroshikimate + H2O</text>
        <dbReference type="Rhea" id="RHEA:21096"/>
        <dbReference type="ChEBI" id="CHEBI:15377"/>
        <dbReference type="ChEBI" id="CHEBI:16630"/>
        <dbReference type="ChEBI" id="CHEBI:32364"/>
        <dbReference type="EC" id="4.2.1.10"/>
    </reaction>
</comment>
<dbReference type="UniPathway" id="UPA00053">
    <property type="reaction ID" value="UER00086"/>
</dbReference>
<feature type="binding site" evidence="7 9">
    <location>
        <position position="80"/>
    </location>
    <ligand>
        <name>substrate</name>
    </ligand>
</feature>
<dbReference type="GO" id="GO:0003855">
    <property type="term" value="F:3-dehydroquinate dehydratase activity"/>
    <property type="evidence" value="ECO:0007669"/>
    <property type="project" value="UniProtKB-UniRule"/>
</dbReference>
<dbReference type="InterPro" id="IPR036441">
    <property type="entry name" value="DHquinase_II_sf"/>
</dbReference>
<evidence type="ECO:0000256" key="9">
    <source>
        <dbReference type="PIRSR" id="PIRSR001399-2"/>
    </source>
</evidence>
<dbReference type="Gene3D" id="3.40.50.9100">
    <property type="entry name" value="Dehydroquinase, class II"/>
    <property type="match status" value="1"/>
</dbReference>
<proteinExistence type="inferred from homology"/>
<dbReference type="NCBIfam" id="TIGR01088">
    <property type="entry name" value="aroQ"/>
    <property type="match status" value="1"/>
</dbReference>
<feature type="binding site" evidence="7 9">
    <location>
        <position position="87"/>
    </location>
    <ligand>
        <name>substrate</name>
    </ligand>
</feature>
<dbReference type="AlphaFoldDB" id="A0A385YSS7"/>
<evidence type="ECO:0000256" key="7">
    <source>
        <dbReference type="HAMAP-Rule" id="MF_00169"/>
    </source>
</evidence>
<feature type="binding site" evidence="7 9">
    <location>
        <begin position="101"/>
        <end position="102"/>
    </location>
    <ligand>
        <name>substrate</name>
    </ligand>
</feature>
<dbReference type="InterPro" id="IPR018509">
    <property type="entry name" value="DHquinase_II_CS"/>
</dbReference>
<evidence type="ECO:0000256" key="8">
    <source>
        <dbReference type="PIRSR" id="PIRSR001399-1"/>
    </source>
</evidence>
<dbReference type="GO" id="GO:0008652">
    <property type="term" value="P:amino acid biosynthetic process"/>
    <property type="evidence" value="ECO:0007669"/>
    <property type="project" value="UniProtKB-KW"/>
</dbReference>
<keyword evidence="7" id="KW-0057">Aromatic amino acid biosynthesis</keyword>
<evidence type="ECO:0000313" key="11">
    <source>
        <dbReference type="EMBL" id="AYC29551.1"/>
    </source>
</evidence>
<dbReference type="PIRSF" id="PIRSF001399">
    <property type="entry name" value="DHquinase_II"/>
    <property type="match status" value="1"/>
</dbReference>
<evidence type="ECO:0000256" key="6">
    <source>
        <dbReference type="ARBA" id="ARBA00023239"/>
    </source>
</evidence>
<dbReference type="NCBIfam" id="NF003804">
    <property type="entry name" value="PRK05395.1-1"/>
    <property type="match status" value="1"/>
</dbReference>
<dbReference type="OrthoDB" id="9790793at2"/>
<dbReference type="RefSeq" id="WP_119883291.1">
    <property type="nucleotide sequence ID" value="NZ_CP032418.1"/>
</dbReference>
<dbReference type="Proteomes" id="UP000265725">
    <property type="component" value="Chromosome"/>
</dbReference>
<dbReference type="GO" id="GO:0009423">
    <property type="term" value="P:chorismate biosynthetic process"/>
    <property type="evidence" value="ECO:0007669"/>
    <property type="project" value="UniProtKB-UniRule"/>
</dbReference>
<evidence type="ECO:0000256" key="4">
    <source>
        <dbReference type="ARBA" id="ARBA00011193"/>
    </source>
</evidence>
<evidence type="ECO:0000313" key="12">
    <source>
        <dbReference type="Proteomes" id="UP000265725"/>
    </source>
</evidence>
<dbReference type="HAMAP" id="MF_00169">
    <property type="entry name" value="AroQ"/>
    <property type="match status" value="1"/>
</dbReference>
<gene>
    <name evidence="7 11" type="primary">aroQ</name>
    <name evidence="11" type="ORF">D3873_06515</name>
</gene>
<name>A0A385YSS7_9BACL</name>
<dbReference type="Pfam" id="PF01220">
    <property type="entry name" value="DHquinase_II"/>
    <property type="match status" value="1"/>
</dbReference>
<feature type="active site" description="Proton donor" evidence="7 8">
    <location>
        <position position="100"/>
    </location>
</feature>
<feature type="binding site" evidence="7 9">
    <location>
        <position position="111"/>
    </location>
    <ligand>
        <name>substrate</name>
    </ligand>
</feature>
<sequence length="150" mass="17089">MHILCLNGPNLNLLGLREPSIYGRESLSDLEVRLRHLADQHNTKLTFFQSNHEGALIDKLHWAFHERLDGIIFNPAAYTHTSIALRDAISSIDIPVIEVHISNILERESFRHHSFISDVAIDQILGHGLKGYEMALEKFLGRKGEKECQN</sequence>
<comment type="pathway">
    <text evidence="2 7">Metabolic intermediate biosynthesis; chorismate biosynthesis; chorismate from D-erythrose 4-phosphate and phosphoenolpyruvate: step 3/7.</text>
</comment>
<dbReference type="PROSITE" id="PS01029">
    <property type="entry name" value="DEHYDROQUINASE_II"/>
    <property type="match status" value="1"/>
</dbReference>